<reference evidence="10" key="1">
    <citation type="submission" date="2018-07" db="EMBL/GenBank/DDBJ databases">
        <authorList>
            <consortium name="Genoscope - CEA"/>
            <person name="William W."/>
        </authorList>
    </citation>
    <scope>NUCLEOTIDE SEQUENCE</scope>
    <source>
        <strain evidence="10">IK1</strain>
    </source>
</reference>
<dbReference type="Gene3D" id="1.10.10.10">
    <property type="entry name" value="Winged helix-like DNA-binding domain superfamily/Winged helix DNA-binding domain"/>
    <property type="match status" value="1"/>
</dbReference>
<evidence type="ECO:0000256" key="8">
    <source>
        <dbReference type="ARBA" id="ARBA00049348"/>
    </source>
</evidence>
<keyword evidence="7" id="KW-0234">DNA repair</keyword>
<evidence type="ECO:0000256" key="7">
    <source>
        <dbReference type="ARBA" id="ARBA00023204"/>
    </source>
</evidence>
<dbReference type="InterPro" id="IPR036217">
    <property type="entry name" value="MethylDNA_cys_MeTrfase_DNAb"/>
</dbReference>
<dbReference type="SUPFAM" id="SSF46767">
    <property type="entry name" value="Methylated DNA-protein cysteine methyltransferase, C-terminal domain"/>
    <property type="match status" value="1"/>
</dbReference>
<keyword evidence="5 10" id="KW-0808">Transferase</keyword>
<dbReference type="NCBIfam" id="TIGR00589">
    <property type="entry name" value="ogt"/>
    <property type="match status" value="1"/>
</dbReference>
<dbReference type="EC" id="2.1.1.63" evidence="3"/>
<dbReference type="InterPro" id="IPR001497">
    <property type="entry name" value="MethylDNA_cys_MeTrfase_AS"/>
</dbReference>
<evidence type="ECO:0000256" key="1">
    <source>
        <dbReference type="ARBA" id="ARBA00001286"/>
    </source>
</evidence>
<evidence type="ECO:0000313" key="10">
    <source>
        <dbReference type="EMBL" id="VBB41773.1"/>
    </source>
</evidence>
<dbReference type="PROSITE" id="PS00374">
    <property type="entry name" value="MGMT"/>
    <property type="match status" value="1"/>
</dbReference>
<dbReference type="EMBL" id="UPXX01000009">
    <property type="protein sequence ID" value="VBB41773.1"/>
    <property type="molecule type" value="Genomic_DNA"/>
</dbReference>
<dbReference type="Pfam" id="PF01035">
    <property type="entry name" value="DNA_binding_1"/>
    <property type="match status" value="1"/>
</dbReference>
<dbReference type="CDD" id="cd06445">
    <property type="entry name" value="ATase"/>
    <property type="match status" value="1"/>
</dbReference>
<organism evidence="10">
    <name type="scientific">Uncultured Desulfatiglans sp</name>
    <dbReference type="NCBI Taxonomy" id="1748965"/>
    <lineage>
        <taxon>Bacteria</taxon>
        <taxon>Pseudomonadati</taxon>
        <taxon>Thermodesulfobacteriota</taxon>
        <taxon>Desulfobacteria</taxon>
        <taxon>Desulfatiglandales</taxon>
        <taxon>Desulfatiglandaceae</taxon>
        <taxon>Desulfatiglans</taxon>
        <taxon>environmental samples</taxon>
    </lineage>
</organism>
<gene>
    <name evidence="10" type="ORF">TRIP_B170075</name>
</gene>
<dbReference type="GO" id="GO:0003908">
    <property type="term" value="F:methylated-DNA-[protein]-cysteine S-methyltransferase activity"/>
    <property type="evidence" value="ECO:0007669"/>
    <property type="project" value="UniProtKB-EC"/>
</dbReference>
<sequence length="178" mass="18838">MAGPAVPMIHCWRLRVGRLSVSVASSTLGAKRIELSLDSQTPVLELFRPLFPGSTLILSRDWNEPLIVAVEASLAGDSPSASLQTDIAPTPFQDAVLRAISRIPFGSTLSYSEVAATLGNPSLARAVGQALKRNPLPIVFPCHRVLAANGLGGFGGRSPANLAIKRFLLEREGSLETA</sequence>
<evidence type="ECO:0000256" key="3">
    <source>
        <dbReference type="ARBA" id="ARBA00011918"/>
    </source>
</evidence>
<dbReference type="AlphaFoldDB" id="A0A653A163"/>
<dbReference type="GO" id="GO:0032259">
    <property type="term" value="P:methylation"/>
    <property type="evidence" value="ECO:0007669"/>
    <property type="project" value="UniProtKB-KW"/>
</dbReference>
<dbReference type="FunFam" id="1.10.10.10:FF:000214">
    <property type="entry name" value="Methylated-DNA--protein-cysteine methyltransferase"/>
    <property type="match status" value="1"/>
</dbReference>
<dbReference type="PANTHER" id="PTHR10815:SF13">
    <property type="entry name" value="METHYLATED-DNA--PROTEIN-CYSTEINE METHYLTRANSFERASE"/>
    <property type="match status" value="1"/>
</dbReference>
<accession>A0A653A163</accession>
<protein>
    <recommendedName>
        <fullName evidence="3">methylated-DNA--[protein]-cysteine S-methyltransferase</fullName>
        <ecNumber evidence="3">2.1.1.63</ecNumber>
    </recommendedName>
</protein>
<evidence type="ECO:0000256" key="5">
    <source>
        <dbReference type="ARBA" id="ARBA00022679"/>
    </source>
</evidence>
<name>A0A653A163_UNCDX</name>
<proteinExistence type="inferred from homology"/>
<evidence type="ECO:0000259" key="9">
    <source>
        <dbReference type="Pfam" id="PF01035"/>
    </source>
</evidence>
<comment type="similarity">
    <text evidence="2">Belongs to the MGMT family.</text>
</comment>
<evidence type="ECO:0000256" key="4">
    <source>
        <dbReference type="ARBA" id="ARBA00022603"/>
    </source>
</evidence>
<dbReference type="InterPro" id="IPR014048">
    <property type="entry name" value="MethylDNA_cys_MeTrfase_DNA-bd"/>
</dbReference>
<dbReference type="GO" id="GO:0006281">
    <property type="term" value="P:DNA repair"/>
    <property type="evidence" value="ECO:0007669"/>
    <property type="project" value="UniProtKB-KW"/>
</dbReference>
<dbReference type="InterPro" id="IPR036388">
    <property type="entry name" value="WH-like_DNA-bd_sf"/>
</dbReference>
<feature type="domain" description="Methylated-DNA-[protein]-cysteine S-methyltransferase DNA binding" evidence="9">
    <location>
        <begin position="91"/>
        <end position="173"/>
    </location>
</feature>
<keyword evidence="6" id="KW-0227">DNA damage</keyword>
<comment type="catalytic activity">
    <reaction evidence="1">
        <text>a 4-O-methyl-thymidine in DNA + L-cysteinyl-[protein] = a thymidine in DNA + S-methyl-L-cysteinyl-[protein]</text>
        <dbReference type="Rhea" id="RHEA:53428"/>
        <dbReference type="Rhea" id="RHEA-COMP:10131"/>
        <dbReference type="Rhea" id="RHEA-COMP:10132"/>
        <dbReference type="Rhea" id="RHEA-COMP:13555"/>
        <dbReference type="Rhea" id="RHEA-COMP:13556"/>
        <dbReference type="ChEBI" id="CHEBI:29950"/>
        <dbReference type="ChEBI" id="CHEBI:82612"/>
        <dbReference type="ChEBI" id="CHEBI:137386"/>
        <dbReference type="ChEBI" id="CHEBI:137387"/>
        <dbReference type="EC" id="2.1.1.63"/>
    </reaction>
</comment>
<evidence type="ECO:0000256" key="6">
    <source>
        <dbReference type="ARBA" id="ARBA00022763"/>
    </source>
</evidence>
<dbReference type="PANTHER" id="PTHR10815">
    <property type="entry name" value="METHYLATED-DNA--PROTEIN-CYSTEINE METHYLTRANSFERASE"/>
    <property type="match status" value="1"/>
</dbReference>
<keyword evidence="4 10" id="KW-0489">Methyltransferase</keyword>
<evidence type="ECO:0000256" key="2">
    <source>
        <dbReference type="ARBA" id="ARBA00008711"/>
    </source>
</evidence>
<comment type="catalytic activity">
    <reaction evidence="8">
        <text>a 6-O-methyl-2'-deoxyguanosine in DNA + L-cysteinyl-[protein] = S-methyl-L-cysteinyl-[protein] + a 2'-deoxyguanosine in DNA</text>
        <dbReference type="Rhea" id="RHEA:24000"/>
        <dbReference type="Rhea" id="RHEA-COMP:10131"/>
        <dbReference type="Rhea" id="RHEA-COMP:10132"/>
        <dbReference type="Rhea" id="RHEA-COMP:11367"/>
        <dbReference type="Rhea" id="RHEA-COMP:11368"/>
        <dbReference type="ChEBI" id="CHEBI:29950"/>
        <dbReference type="ChEBI" id="CHEBI:82612"/>
        <dbReference type="ChEBI" id="CHEBI:85445"/>
        <dbReference type="ChEBI" id="CHEBI:85448"/>
        <dbReference type="EC" id="2.1.1.63"/>
    </reaction>
</comment>